<sequence length="134" mass="14918">MSIFDLPFIIALCSLTVQDLKQHLIDSRLLVPAFILGVTHHDSHSIVAFSIYICALIINHHYHEKFIGNGDLDVIFVGALYLSPDQLPLWLTLSCGFQLPFSLRCSPKPVPFLPALTVGFLSLEVISQYGALLR</sequence>
<dbReference type="EMBL" id="JAAAMQ010000029">
    <property type="protein sequence ID" value="NBA12451.1"/>
    <property type="molecule type" value="Genomic_DNA"/>
</dbReference>
<dbReference type="GO" id="GO:0004190">
    <property type="term" value="F:aspartic-type endopeptidase activity"/>
    <property type="evidence" value="ECO:0007669"/>
    <property type="project" value="InterPro"/>
</dbReference>
<evidence type="ECO:0000259" key="1">
    <source>
        <dbReference type="Pfam" id="PF01478"/>
    </source>
</evidence>
<dbReference type="RefSeq" id="WP_135798279.1">
    <property type="nucleotide sequence ID" value="NZ_CP027565.1"/>
</dbReference>
<accession>A0AAJ3DBN7</accession>
<feature type="domain" description="Prepilin type IV endopeptidase peptidase" evidence="1">
    <location>
        <begin position="8"/>
        <end position="101"/>
    </location>
</feature>
<evidence type="ECO:0000313" key="2">
    <source>
        <dbReference type="EMBL" id="NBA12451.1"/>
    </source>
</evidence>
<dbReference type="AlphaFoldDB" id="A0AAJ3DBN7"/>
<dbReference type="Proteomes" id="UP000719917">
    <property type="component" value="Unassembled WGS sequence"/>
</dbReference>
<evidence type="ECO:0000313" key="3">
    <source>
        <dbReference type="Proteomes" id="UP000719917"/>
    </source>
</evidence>
<dbReference type="GO" id="GO:0016020">
    <property type="term" value="C:membrane"/>
    <property type="evidence" value="ECO:0007669"/>
    <property type="project" value="InterPro"/>
</dbReference>
<gene>
    <name evidence="2" type="ORF">GTU77_09590</name>
</gene>
<dbReference type="Gene3D" id="1.20.120.1220">
    <property type="match status" value="1"/>
</dbReference>
<protein>
    <recommendedName>
        <fullName evidence="1">Prepilin type IV endopeptidase peptidase domain-containing protein</fullName>
    </recommendedName>
</protein>
<reference evidence="2" key="1">
    <citation type="submission" date="2020-01" db="EMBL/GenBank/DDBJ databases">
        <title>First Reported Case and Whole Genome of Weissella confusa in an Equid.</title>
        <authorList>
            <person name="Little S.V."/>
            <person name="Lawhon S.D."/>
        </authorList>
    </citation>
    <scope>NUCLEOTIDE SEQUENCE</scope>
    <source>
        <strain evidence="2">718955</strain>
    </source>
</reference>
<comment type="caution">
    <text evidence="2">The sequence shown here is derived from an EMBL/GenBank/DDBJ whole genome shotgun (WGS) entry which is preliminary data.</text>
</comment>
<dbReference type="Pfam" id="PF01478">
    <property type="entry name" value="Peptidase_A24"/>
    <property type="match status" value="1"/>
</dbReference>
<name>A0AAJ3DBN7_WEICO</name>
<organism evidence="2 3">
    <name type="scientific">Weissella confusa</name>
    <name type="common">Lactobacillus confusus</name>
    <dbReference type="NCBI Taxonomy" id="1583"/>
    <lineage>
        <taxon>Bacteria</taxon>
        <taxon>Bacillati</taxon>
        <taxon>Bacillota</taxon>
        <taxon>Bacilli</taxon>
        <taxon>Lactobacillales</taxon>
        <taxon>Lactobacillaceae</taxon>
        <taxon>Weissella</taxon>
    </lineage>
</organism>
<proteinExistence type="predicted"/>
<dbReference type="InterPro" id="IPR000045">
    <property type="entry name" value="Prepilin_IV_endopep_pep"/>
</dbReference>